<evidence type="ECO:0000313" key="6">
    <source>
        <dbReference type="EMBL" id="KAK7536940.1"/>
    </source>
</evidence>
<feature type="transmembrane region" description="Helical" evidence="5">
    <location>
        <begin position="45"/>
        <end position="67"/>
    </location>
</feature>
<evidence type="ECO:0000256" key="5">
    <source>
        <dbReference type="SAM" id="Phobius"/>
    </source>
</evidence>
<dbReference type="RefSeq" id="XP_066655091.1">
    <property type="nucleotide sequence ID" value="XM_066803042.1"/>
</dbReference>
<dbReference type="Pfam" id="PF02238">
    <property type="entry name" value="COX7a"/>
    <property type="match status" value="1"/>
</dbReference>
<keyword evidence="2" id="KW-0999">Mitochondrion inner membrane</keyword>
<evidence type="ECO:0000256" key="2">
    <source>
        <dbReference type="ARBA" id="ARBA00022792"/>
    </source>
</evidence>
<dbReference type="InterPro" id="IPR039297">
    <property type="entry name" value="COX7a"/>
</dbReference>
<keyword evidence="5" id="KW-0812">Transmembrane</keyword>
<evidence type="ECO:0000313" key="7">
    <source>
        <dbReference type="Proteomes" id="UP001360953"/>
    </source>
</evidence>
<keyword evidence="3" id="KW-0496">Mitochondrion</keyword>
<gene>
    <name evidence="6" type="ORF">J3D65DRAFT_667651</name>
</gene>
<name>A0ABR1LSH0_9PEZI</name>
<reference evidence="6 7" key="1">
    <citation type="submission" date="2024-04" db="EMBL/GenBank/DDBJ databases">
        <title>Phyllosticta paracitricarpa is synonymous to the EU quarantine fungus P. citricarpa based on phylogenomic analyses.</title>
        <authorList>
            <consortium name="Lawrence Berkeley National Laboratory"/>
            <person name="Van ingen-buijs V.A."/>
            <person name="Van westerhoven A.C."/>
            <person name="Haridas S."/>
            <person name="Skiadas P."/>
            <person name="Martin F."/>
            <person name="Groenewald J.Z."/>
            <person name="Crous P.W."/>
            <person name="Seidl M.F."/>
        </authorList>
    </citation>
    <scope>NUCLEOTIDE SEQUENCE [LARGE SCALE GENOMIC DNA]</scope>
    <source>
        <strain evidence="6 7">CPC 17464</strain>
    </source>
</reference>
<protein>
    <submittedName>
        <fullName evidence="6">Uncharacterized protein</fullName>
    </submittedName>
</protein>
<evidence type="ECO:0000256" key="3">
    <source>
        <dbReference type="ARBA" id="ARBA00023128"/>
    </source>
</evidence>
<keyword evidence="7" id="KW-1185">Reference proteome</keyword>
<dbReference type="Proteomes" id="UP001360953">
    <property type="component" value="Unassembled WGS sequence"/>
</dbReference>
<keyword evidence="4 5" id="KW-0472">Membrane</keyword>
<accession>A0ABR1LSH0</accession>
<dbReference type="GeneID" id="92035948"/>
<dbReference type="EMBL" id="JBBPEH010000006">
    <property type="protein sequence ID" value="KAK7536940.1"/>
    <property type="molecule type" value="Genomic_DNA"/>
</dbReference>
<evidence type="ECO:0000256" key="4">
    <source>
        <dbReference type="ARBA" id="ARBA00023136"/>
    </source>
</evidence>
<evidence type="ECO:0000256" key="1">
    <source>
        <dbReference type="ARBA" id="ARBA00004273"/>
    </source>
</evidence>
<keyword evidence="5" id="KW-1133">Transmembrane helix</keyword>
<comment type="subcellular location">
    <subcellularLocation>
        <location evidence="1">Mitochondrion inner membrane</location>
    </subcellularLocation>
</comment>
<organism evidence="6 7">
    <name type="scientific">Phyllosticta citribraziliensis</name>
    <dbReference type="NCBI Taxonomy" id="989973"/>
    <lineage>
        <taxon>Eukaryota</taxon>
        <taxon>Fungi</taxon>
        <taxon>Dikarya</taxon>
        <taxon>Ascomycota</taxon>
        <taxon>Pezizomycotina</taxon>
        <taxon>Dothideomycetes</taxon>
        <taxon>Dothideomycetes incertae sedis</taxon>
        <taxon>Botryosphaeriales</taxon>
        <taxon>Phyllostictaceae</taxon>
        <taxon>Phyllosticta</taxon>
    </lineage>
</organism>
<proteinExistence type="predicted"/>
<sequence>MVLANPALSFWVYRQNNVPHYQRLFQKHDGLRQWNKTPRSKFFLYPYYVMLWGSFGAAMYMSCRVVLGKKTWWG</sequence>
<comment type="caution">
    <text evidence="6">The sequence shown here is derived from an EMBL/GenBank/DDBJ whole genome shotgun (WGS) entry which is preliminary data.</text>
</comment>